<reference evidence="2 3" key="1">
    <citation type="submission" date="2021-05" db="EMBL/GenBank/DDBJ databases">
        <title>Kineosporia and Streptomyces sp. nov. two new marine actinobacteria isolated from Coral.</title>
        <authorList>
            <person name="Buangrab K."/>
            <person name="Sutthacheep M."/>
            <person name="Yeemin T."/>
            <person name="Harunari E."/>
            <person name="Igarashi Y."/>
            <person name="Kanchanasin P."/>
            <person name="Tanasupawat S."/>
            <person name="Phongsopitanun W."/>
        </authorList>
    </citation>
    <scope>NUCLEOTIDE SEQUENCE [LARGE SCALE GENOMIC DNA]</scope>
    <source>
        <strain evidence="2 3">J2-2</strain>
    </source>
</reference>
<feature type="compositionally biased region" description="Pro residues" evidence="1">
    <location>
        <begin position="37"/>
        <end position="49"/>
    </location>
</feature>
<dbReference type="Proteomes" id="UP001197247">
    <property type="component" value="Unassembled WGS sequence"/>
</dbReference>
<organism evidence="2 3">
    <name type="scientific">Kineosporia corallincola</name>
    <dbReference type="NCBI Taxonomy" id="2835133"/>
    <lineage>
        <taxon>Bacteria</taxon>
        <taxon>Bacillati</taxon>
        <taxon>Actinomycetota</taxon>
        <taxon>Actinomycetes</taxon>
        <taxon>Kineosporiales</taxon>
        <taxon>Kineosporiaceae</taxon>
        <taxon>Kineosporia</taxon>
    </lineage>
</organism>
<protein>
    <submittedName>
        <fullName evidence="2">Uncharacterized protein</fullName>
    </submittedName>
</protein>
<proteinExistence type="predicted"/>
<gene>
    <name evidence="2" type="ORF">KIH74_35535</name>
</gene>
<comment type="caution">
    <text evidence="2">The sequence shown here is derived from an EMBL/GenBank/DDBJ whole genome shotgun (WGS) entry which is preliminary data.</text>
</comment>
<evidence type="ECO:0000313" key="2">
    <source>
        <dbReference type="EMBL" id="MBT0774311.1"/>
    </source>
</evidence>
<dbReference type="EMBL" id="JAHBAY010000032">
    <property type="protein sequence ID" value="MBT0774311.1"/>
    <property type="molecule type" value="Genomic_DNA"/>
</dbReference>
<sequence>MADSPPTESAYRLDPSSDSIERRRFSPSSGALSSNLLPPPISSTEPSPPLVEGRRATSTSTPGPSAEDSVGGRVFSLIVELSSPLMVRS</sequence>
<name>A0ABS5TU28_9ACTN</name>
<dbReference type="RefSeq" id="WP_214160851.1">
    <property type="nucleotide sequence ID" value="NZ_JAHBAY010000032.1"/>
</dbReference>
<evidence type="ECO:0000313" key="3">
    <source>
        <dbReference type="Proteomes" id="UP001197247"/>
    </source>
</evidence>
<keyword evidence="3" id="KW-1185">Reference proteome</keyword>
<feature type="region of interest" description="Disordered" evidence="1">
    <location>
        <begin position="1"/>
        <end position="72"/>
    </location>
</feature>
<evidence type="ECO:0000256" key="1">
    <source>
        <dbReference type="SAM" id="MobiDB-lite"/>
    </source>
</evidence>
<accession>A0ABS5TU28</accession>
<feature type="non-terminal residue" evidence="2">
    <location>
        <position position="89"/>
    </location>
</feature>